<dbReference type="GeneID" id="81389806"/>
<protein>
    <submittedName>
        <fullName evidence="2">Uncharacterized protein</fullName>
    </submittedName>
</protein>
<dbReference type="OrthoDB" id="3786931at2759"/>
<organism evidence="2 3">
    <name type="scientific">Penicillium alfredii</name>
    <dbReference type="NCBI Taxonomy" id="1506179"/>
    <lineage>
        <taxon>Eukaryota</taxon>
        <taxon>Fungi</taxon>
        <taxon>Dikarya</taxon>
        <taxon>Ascomycota</taxon>
        <taxon>Pezizomycotina</taxon>
        <taxon>Eurotiomycetes</taxon>
        <taxon>Eurotiomycetidae</taxon>
        <taxon>Eurotiales</taxon>
        <taxon>Aspergillaceae</taxon>
        <taxon>Penicillium</taxon>
    </lineage>
</organism>
<feature type="region of interest" description="Disordered" evidence="1">
    <location>
        <begin position="317"/>
        <end position="416"/>
    </location>
</feature>
<evidence type="ECO:0000313" key="2">
    <source>
        <dbReference type="EMBL" id="KAJ5114295.1"/>
    </source>
</evidence>
<comment type="caution">
    <text evidence="2">The sequence shown here is derived from an EMBL/GenBank/DDBJ whole genome shotgun (WGS) entry which is preliminary data.</text>
</comment>
<evidence type="ECO:0000313" key="3">
    <source>
        <dbReference type="Proteomes" id="UP001141434"/>
    </source>
</evidence>
<keyword evidence="3" id="KW-1185">Reference proteome</keyword>
<evidence type="ECO:0000256" key="1">
    <source>
        <dbReference type="SAM" id="MobiDB-lite"/>
    </source>
</evidence>
<dbReference type="EMBL" id="JAPMSZ010000001">
    <property type="protein sequence ID" value="KAJ5114295.1"/>
    <property type="molecule type" value="Genomic_DNA"/>
</dbReference>
<feature type="compositionally biased region" description="Pro residues" evidence="1">
    <location>
        <begin position="382"/>
        <end position="391"/>
    </location>
</feature>
<proteinExistence type="predicted"/>
<reference evidence="2" key="2">
    <citation type="journal article" date="2023" name="IMA Fungus">
        <title>Comparative genomic study of the Penicillium genus elucidates a diverse pangenome and 15 lateral gene transfer events.</title>
        <authorList>
            <person name="Petersen C."/>
            <person name="Sorensen T."/>
            <person name="Nielsen M.R."/>
            <person name="Sondergaard T.E."/>
            <person name="Sorensen J.L."/>
            <person name="Fitzpatrick D.A."/>
            <person name="Frisvad J.C."/>
            <person name="Nielsen K.L."/>
        </authorList>
    </citation>
    <scope>NUCLEOTIDE SEQUENCE</scope>
    <source>
        <strain evidence="2">IBT 34128</strain>
    </source>
</reference>
<feature type="compositionally biased region" description="Polar residues" evidence="1">
    <location>
        <begin position="269"/>
        <end position="282"/>
    </location>
</feature>
<dbReference type="Proteomes" id="UP001141434">
    <property type="component" value="Unassembled WGS sequence"/>
</dbReference>
<gene>
    <name evidence="2" type="ORF">NUU61_000054</name>
</gene>
<dbReference type="AlphaFoldDB" id="A0A9W9G8U3"/>
<sequence>MEDHGGPPGTVSPRRITLEASRSRSAVGGYPRFVTELARAEVKMLTEILHLDNTADIPPPHEQRIRELIQNLPKRLRREWPFPRAWPHPKSTTHLCELHRPLNQFIVADLLLLIQEEITTHFRKFDAAPHLISPIEADILASLRALKGLWTKPQMNHPVAPNAWPFQINGCAACILARITADKNAVRNLRVMLQSRTRTSRRHHPRRLMAFIDEFINCFGVDADELYSTASQLAYGMKDARKACTKVWYEDPKHERKSHRKHDHRASRTSDANQRQDQASDNSHAHKTEGASRPKLTELSKEGIRDMVAKIRVYRPTSTDVLEHPPTPTSGLRRDRRLSSSSSRHRKNSYTSRYTDDDRYRRSRAPSPELRCFTPQSIPERPANPEPPNTIPSPDLKPSGPSPESARNSATKAGLNGQINDVMAMYQRIGKGSPYSSDTFVRQPSSVHQHRMTQDRIRGYHQFVSSPLSPELQECEDPSLKEMEAAEILLEYALSSSGESNSEWTDEECEDWAFEGPVRKDPSPAVTTWSLVCDHGNVI</sequence>
<feature type="compositionally biased region" description="Basic and acidic residues" evidence="1">
    <location>
        <begin position="283"/>
        <end position="302"/>
    </location>
</feature>
<feature type="compositionally biased region" description="Basic residues" evidence="1">
    <location>
        <begin position="255"/>
        <end position="267"/>
    </location>
</feature>
<reference evidence="2" key="1">
    <citation type="submission" date="2022-11" db="EMBL/GenBank/DDBJ databases">
        <authorList>
            <person name="Petersen C."/>
        </authorList>
    </citation>
    <scope>NUCLEOTIDE SEQUENCE</scope>
    <source>
        <strain evidence="2">IBT 34128</strain>
    </source>
</reference>
<accession>A0A9W9G8U3</accession>
<feature type="region of interest" description="Disordered" evidence="1">
    <location>
        <begin position="252"/>
        <end position="302"/>
    </location>
</feature>
<dbReference type="RefSeq" id="XP_056515488.1">
    <property type="nucleotide sequence ID" value="XM_056650638.1"/>
</dbReference>
<name>A0A9W9G8U3_9EURO</name>